<gene>
    <name evidence="2" type="ORF">MNO81_10950</name>
</gene>
<keyword evidence="3" id="KW-1185">Reference proteome</keyword>
<name>A0ABT6GP42_MYCGU</name>
<dbReference type="RefSeq" id="WP_083997765.1">
    <property type="nucleotide sequence ID" value="NZ_JAKZMO010000007.1"/>
</dbReference>
<evidence type="ECO:0000313" key="3">
    <source>
        <dbReference type="Proteomes" id="UP001154266"/>
    </source>
</evidence>
<dbReference type="EMBL" id="JAKZMO010000007">
    <property type="protein sequence ID" value="MDG5483309.1"/>
    <property type="molecule type" value="Genomic_DNA"/>
</dbReference>
<reference evidence="2" key="1">
    <citation type="journal article" date="2023" name="Environ. Microbiol.">
        <title>The 2-methylpropene degradation pathway in Mycobacteriaceae family strains.</title>
        <authorList>
            <person name="Helbich S."/>
            <person name="Barrantes I."/>
            <person name="Dos Anjos Borges L.G."/>
            <person name="Pieper D.H."/>
            <person name="Vainshtein Y."/>
            <person name="Sohn K."/>
            <person name="Engesser K.H."/>
        </authorList>
    </citation>
    <scope>NUCLEOTIDE SEQUENCE</scope>
    <source>
        <strain evidence="2">IBE100</strain>
    </source>
</reference>
<organism evidence="2 3">
    <name type="scientific">Mycolicibacterium gadium</name>
    <name type="common">Mycobacterium gadium</name>
    <dbReference type="NCBI Taxonomy" id="1794"/>
    <lineage>
        <taxon>Bacteria</taxon>
        <taxon>Bacillati</taxon>
        <taxon>Actinomycetota</taxon>
        <taxon>Actinomycetes</taxon>
        <taxon>Mycobacteriales</taxon>
        <taxon>Mycobacteriaceae</taxon>
        <taxon>Mycolicibacterium</taxon>
    </lineage>
</organism>
<evidence type="ECO:0000313" key="2">
    <source>
        <dbReference type="EMBL" id="MDG5483309.1"/>
    </source>
</evidence>
<dbReference type="Pfam" id="PF06527">
    <property type="entry name" value="TniQ"/>
    <property type="match status" value="1"/>
</dbReference>
<evidence type="ECO:0000259" key="1">
    <source>
        <dbReference type="Pfam" id="PF06527"/>
    </source>
</evidence>
<feature type="domain" description="TniQ" evidence="1">
    <location>
        <begin position="8"/>
        <end position="141"/>
    </location>
</feature>
<comment type="caution">
    <text evidence="2">The sequence shown here is derived from an EMBL/GenBank/DDBJ whole genome shotgun (WGS) entry which is preliminary data.</text>
</comment>
<accession>A0ABT6GP42</accession>
<sequence>MVTAALLPVRVKPASGECIDSWLDATAAVMGVTLGDVSRQLHLSIAAKPQWIWWLPQYQLNSLQALTGTPAEDIATMTLDDYAVKGLPVLTDSHEPDRTFPFGVLPGSRFCPECLHESSGRWRLVWRLGWSFACTTHGRLLAAQCPRCGEDQRRRQNYTSIPMPTQCRCGCDLTSVPTPAVGSEHDVVVAQRFIGKLLSGARPSGGVLARQARSRRESLEAVRSLANRTINFAARHGLATAARLGGGFTFDELSAEPNPSRGRSAVNSYPSMRTVEAAVGITVAVKVLGAETIEESASRLRWLVDSQDAKARQTELLWCRTDDALAAAITIKASRQHLGAQGELRYRAATPAPEAPRRSYLDDWSFAATLPALMWPTWCEKLLADTSVDADMRRALSIATLIVGSNITIGGAEKLLSARPSHRTVNEQLELLYSLPRWNSICRTLISLSDYLVTQGSEIDYARRRKLVYSARLEWQDWLRIRGESADETLPRTAPQQPDQALVHLRRLGIDEPVEWHPPLKIIGVADLT</sequence>
<protein>
    <submittedName>
        <fullName evidence="2">TniQ family protein</fullName>
    </submittedName>
</protein>
<proteinExistence type="predicted"/>
<dbReference type="InterPro" id="IPR009492">
    <property type="entry name" value="TniQ"/>
</dbReference>
<dbReference type="Proteomes" id="UP001154266">
    <property type="component" value="Unassembled WGS sequence"/>
</dbReference>